<sequence length="117" mass="13920">MVRRCGWGCESRPQKRQGNRGHLLEREISSPFPPLKASWWRLADNLCFQESDNGSFVYDQQDSSNWSFLILLTRKTKHDYIYIYQVASQQIIDLDEYYQQREGLRGKKFGETHDDQI</sequence>
<gene>
    <name evidence="2" type="ORF">FGO68_gene10955</name>
</gene>
<reference evidence="2" key="1">
    <citation type="submission" date="2019-06" db="EMBL/GenBank/DDBJ databases">
        <authorList>
            <person name="Zheng W."/>
        </authorList>
    </citation>
    <scope>NUCLEOTIDE SEQUENCE</scope>
    <source>
        <strain evidence="2">QDHG01</strain>
    </source>
</reference>
<name>A0A8J8T5T7_HALGN</name>
<evidence type="ECO:0000256" key="1">
    <source>
        <dbReference type="SAM" id="MobiDB-lite"/>
    </source>
</evidence>
<feature type="region of interest" description="Disordered" evidence="1">
    <location>
        <begin position="1"/>
        <end position="23"/>
    </location>
</feature>
<evidence type="ECO:0000313" key="3">
    <source>
        <dbReference type="Proteomes" id="UP000785679"/>
    </source>
</evidence>
<dbReference type="EMBL" id="RRYP01004513">
    <property type="protein sequence ID" value="TNV82805.1"/>
    <property type="molecule type" value="Genomic_DNA"/>
</dbReference>
<keyword evidence="3" id="KW-1185">Reference proteome</keyword>
<dbReference type="AlphaFoldDB" id="A0A8J8T5T7"/>
<organism evidence="2 3">
    <name type="scientific">Halteria grandinella</name>
    <dbReference type="NCBI Taxonomy" id="5974"/>
    <lineage>
        <taxon>Eukaryota</taxon>
        <taxon>Sar</taxon>
        <taxon>Alveolata</taxon>
        <taxon>Ciliophora</taxon>
        <taxon>Intramacronucleata</taxon>
        <taxon>Spirotrichea</taxon>
        <taxon>Stichotrichia</taxon>
        <taxon>Sporadotrichida</taxon>
        <taxon>Halteriidae</taxon>
        <taxon>Halteria</taxon>
    </lineage>
</organism>
<evidence type="ECO:0000313" key="2">
    <source>
        <dbReference type="EMBL" id="TNV82805.1"/>
    </source>
</evidence>
<dbReference type="Proteomes" id="UP000785679">
    <property type="component" value="Unassembled WGS sequence"/>
</dbReference>
<protein>
    <submittedName>
        <fullName evidence="2">Uncharacterized protein</fullName>
    </submittedName>
</protein>
<comment type="caution">
    <text evidence="2">The sequence shown here is derived from an EMBL/GenBank/DDBJ whole genome shotgun (WGS) entry which is preliminary data.</text>
</comment>
<accession>A0A8J8T5T7</accession>
<proteinExistence type="predicted"/>